<feature type="domain" description="TonB-dependent receptor-like beta-barrel" evidence="14">
    <location>
        <begin position="247"/>
        <end position="714"/>
    </location>
</feature>
<keyword evidence="5 11" id="KW-0812">Transmembrane</keyword>
<evidence type="ECO:0000259" key="14">
    <source>
        <dbReference type="Pfam" id="PF00593"/>
    </source>
</evidence>
<name>A0A7X1FX01_9SPHN</name>
<keyword evidence="10 11" id="KW-0998">Cell outer membrane</keyword>
<keyword evidence="2 11" id="KW-0813">Transport</keyword>
<evidence type="ECO:0000313" key="16">
    <source>
        <dbReference type="EMBL" id="MBC2667897.1"/>
    </source>
</evidence>
<evidence type="ECO:0000256" key="9">
    <source>
        <dbReference type="ARBA" id="ARBA00023136"/>
    </source>
</evidence>
<keyword evidence="13" id="KW-0732">Signal</keyword>
<evidence type="ECO:0000256" key="2">
    <source>
        <dbReference type="ARBA" id="ARBA00022448"/>
    </source>
</evidence>
<evidence type="ECO:0000256" key="13">
    <source>
        <dbReference type="SAM" id="SignalP"/>
    </source>
</evidence>
<reference evidence="16 17" key="1">
    <citation type="submission" date="2020-08" db="EMBL/GenBank/DDBJ databases">
        <title>The genome sequence of type strain Novosphingobium piscinae KCTC 42194.</title>
        <authorList>
            <person name="Liu Y."/>
        </authorList>
    </citation>
    <scope>NUCLEOTIDE SEQUENCE [LARGE SCALE GENOMIC DNA]</scope>
    <source>
        <strain evidence="16 17">KCTC 42194</strain>
    </source>
</reference>
<keyword evidence="16" id="KW-0675">Receptor</keyword>
<evidence type="ECO:0000313" key="17">
    <source>
        <dbReference type="Proteomes" id="UP000551327"/>
    </source>
</evidence>
<dbReference type="PROSITE" id="PS52016">
    <property type="entry name" value="TONB_DEPENDENT_REC_3"/>
    <property type="match status" value="1"/>
</dbReference>
<dbReference type="EMBL" id="JACLAX010000001">
    <property type="protein sequence ID" value="MBC2667897.1"/>
    <property type="molecule type" value="Genomic_DNA"/>
</dbReference>
<dbReference type="Gene3D" id="2.40.170.20">
    <property type="entry name" value="TonB-dependent receptor, beta-barrel domain"/>
    <property type="match status" value="1"/>
</dbReference>
<keyword evidence="4" id="KW-0410">Iron transport</keyword>
<dbReference type="Pfam" id="PF00593">
    <property type="entry name" value="TonB_dep_Rec_b-barrel"/>
    <property type="match status" value="1"/>
</dbReference>
<dbReference type="SUPFAM" id="SSF56935">
    <property type="entry name" value="Porins"/>
    <property type="match status" value="1"/>
</dbReference>
<evidence type="ECO:0000256" key="4">
    <source>
        <dbReference type="ARBA" id="ARBA00022496"/>
    </source>
</evidence>
<sequence length="758" mass="79511">MRLGSILIGCSLLALAVPAHAQSAGAAGGEPSGADGAVAEMNAGEIIVTANRRAERLQKVPIAVTVVDGGQLVRQNVNSVENLTRSAPALDIAGPTGYGALSIRGVGGISLAQSSEGSVGVVIDNVALANTSIDPPLLFDIARIEVLEGPQSTLFGRNSSAGVINVVTAAPDPSRFALIAHTDVGTLDNYIGRVAVNVPVSDNAALRVAAGFNQDPKVQHNLADDSWQKRQSDAVRGRFLWKATDRLTVNLSSDYTHNHYNGGVQWAVYQSSPTSLLTARLAGCGVVVGPANTDGCAGTNRSDHKVFGASGQIDLELGDLTLTSVSAIRRRTINELVDIDSTTANRYTQPQTGSQRNLSQELRLSTPNGGFIEGVAGLYYSNQRLTNSVTQVGNILADLPLIGACPLPSPALCALPFGQVRDTAVQTEGYAAFGQATLNLSPRFRVVLGLRLGHESVQAQTAATTLAPGAVGQITPLPAINAKATDTYFGYRAGLQYDLTPHLMVFATITRGYKGPAVNDQAAGVSGSQLIVRPEIPTSMEGGFKSSLMDGNIAFNATGFYTRIKDFQANFVDTSTAVNLLVFGNAPTYRTWGATANLFGRPVTGLTLNLGATFLVRRYGAGYFAQNAAGQIVDVSRFRPGGALKLTGSAEYTVPLSAGLNGFVQTDVVRTPRQYSNAAGDAVLSVDDWVAVGGRIGVKTSNNRFGVSVFVRNLFDTFRSGARFSTPVSAQQLDPASFAQFAGAESRRVVGLSLDASF</sequence>
<dbReference type="InterPro" id="IPR012910">
    <property type="entry name" value="Plug_dom"/>
</dbReference>
<comment type="caution">
    <text evidence="16">The sequence shown here is derived from an EMBL/GenBank/DDBJ whole genome shotgun (WGS) entry which is preliminary data.</text>
</comment>
<feature type="signal peptide" evidence="13">
    <location>
        <begin position="1"/>
        <end position="21"/>
    </location>
</feature>
<keyword evidence="6" id="KW-0408">Iron</keyword>
<evidence type="ECO:0000256" key="3">
    <source>
        <dbReference type="ARBA" id="ARBA00022452"/>
    </source>
</evidence>
<keyword evidence="17" id="KW-1185">Reference proteome</keyword>
<evidence type="ECO:0000256" key="11">
    <source>
        <dbReference type="PROSITE-ProRule" id="PRU01360"/>
    </source>
</evidence>
<evidence type="ECO:0000256" key="8">
    <source>
        <dbReference type="ARBA" id="ARBA00023077"/>
    </source>
</evidence>
<dbReference type="GO" id="GO:0009279">
    <property type="term" value="C:cell outer membrane"/>
    <property type="evidence" value="ECO:0007669"/>
    <property type="project" value="UniProtKB-SubCell"/>
</dbReference>
<feature type="chain" id="PRO_5031396773" evidence="13">
    <location>
        <begin position="22"/>
        <end position="758"/>
    </location>
</feature>
<keyword evidence="9 11" id="KW-0472">Membrane</keyword>
<accession>A0A7X1FX01</accession>
<comment type="similarity">
    <text evidence="11 12">Belongs to the TonB-dependent receptor family.</text>
</comment>
<evidence type="ECO:0000256" key="6">
    <source>
        <dbReference type="ARBA" id="ARBA00023004"/>
    </source>
</evidence>
<keyword evidence="8 12" id="KW-0798">TonB box</keyword>
<evidence type="ECO:0000256" key="7">
    <source>
        <dbReference type="ARBA" id="ARBA00023065"/>
    </source>
</evidence>
<organism evidence="16 17">
    <name type="scientific">Novosphingobium piscinae</name>
    <dbReference type="NCBI Taxonomy" id="1507448"/>
    <lineage>
        <taxon>Bacteria</taxon>
        <taxon>Pseudomonadati</taxon>
        <taxon>Pseudomonadota</taxon>
        <taxon>Alphaproteobacteria</taxon>
        <taxon>Sphingomonadales</taxon>
        <taxon>Sphingomonadaceae</taxon>
        <taxon>Novosphingobium</taxon>
    </lineage>
</organism>
<evidence type="ECO:0000256" key="12">
    <source>
        <dbReference type="RuleBase" id="RU003357"/>
    </source>
</evidence>
<dbReference type="InterPro" id="IPR000531">
    <property type="entry name" value="Beta-barrel_TonB"/>
</dbReference>
<evidence type="ECO:0000256" key="5">
    <source>
        <dbReference type="ARBA" id="ARBA00022692"/>
    </source>
</evidence>
<evidence type="ECO:0000259" key="15">
    <source>
        <dbReference type="Pfam" id="PF07715"/>
    </source>
</evidence>
<evidence type="ECO:0000256" key="10">
    <source>
        <dbReference type="ARBA" id="ARBA00023237"/>
    </source>
</evidence>
<dbReference type="PANTHER" id="PTHR32552:SF81">
    <property type="entry name" value="TONB-DEPENDENT OUTER MEMBRANE RECEPTOR"/>
    <property type="match status" value="1"/>
</dbReference>
<dbReference type="InterPro" id="IPR039426">
    <property type="entry name" value="TonB-dep_rcpt-like"/>
</dbReference>
<comment type="subcellular location">
    <subcellularLocation>
        <location evidence="1 11">Cell outer membrane</location>
        <topology evidence="1 11">Multi-pass membrane protein</topology>
    </subcellularLocation>
</comment>
<evidence type="ECO:0000256" key="1">
    <source>
        <dbReference type="ARBA" id="ARBA00004571"/>
    </source>
</evidence>
<keyword evidence="7" id="KW-0406">Ion transport</keyword>
<dbReference type="PANTHER" id="PTHR32552">
    <property type="entry name" value="FERRICHROME IRON RECEPTOR-RELATED"/>
    <property type="match status" value="1"/>
</dbReference>
<feature type="domain" description="TonB-dependent receptor plug" evidence="15">
    <location>
        <begin position="57"/>
        <end position="163"/>
    </location>
</feature>
<protein>
    <submittedName>
        <fullName evidence="16">TonB-dependent receptor</fullName>
    </submittedName>
</protein>
<dbReference type="GO" id="GO:0006826">
    <property type="term" value="P:iron ion transport"/>
    <property type="evidence" value="ECO:0007669"/>
    <property type="project" value="UniProtKB-KW"/>
</dbReference>
<gene>
    <name evidence="16" type="ORF">H7F53_01905</name>
</gene>
<dbReference type="AlphaFoldDB" id="A0A7X1FX01"/>
<proteinExistence type="inferred from homology"/>
<dbReference type="Pfam" id="PF07715">
    <property type="entry name" value="Plug"/>
    <property type="match status" value="1"/>
</dbReference>
<keyword evidence="3 11" id="KW-1134">Transmembrane beta strand</keyword>
<dbReference type="InterPro" id="IPR036942">
    <property type="entry name" value="Beta-barrel_TonB_sf"/>
</dbReference>
<dbReference type="Proteomes" id="UP000551327">
    <property type="component" value="Unassembled WGS sequence"/>
</dbReference>